<protein>
    <recommendedName>
        <fullName evidence="3">DUF302 domain-containing protein</fullName>
    </recommendedName>
</protein>
<reference evidence="1 2" key="1">
    <citation type="submission" date="2023-02" db="EMBL/GenBank/DDBJ databases">
        <title>Dictyobacter halimunensis sp. nov., a new member of the class Ktedonobacteria from forest soil in a geothermal area.</title>
        <authorList>
            <person name="Rachmania M.K."/>
            <person name="Ningsih F."/>
            <person name="Sakai Y."/>
            <person name="Yabe S."/>
            <person name="Yokota A."/>
            <person name="Sjamsuridzal W."/>
        </authorList>
    </citation>
    <scope>NUCLEOTIDE SEQUENCE [LARGE SCALE GENOMIC DNA]</scope>
    <source>
        <strain evidence="1 2">S3.2.2.5</strain>
    </source>
</reference>
<name>A0ABQ6FIG9_9CHLR</name>
<dbReference type="InterPro" id="IPR005180">
    <property type="entry name" value="DUF302"/>
</dbReference>
<evidence type="ECO:0000313" key="2">
    <source>
        <dbReference type="Proteomes" id="UP001344906"/>
    </source>
</evidence>
<dbReference type="CDD" id="cd14797">
    <property type="entry name" value="DUF302"/>
    <property type="match status" value="1"/>
</dbReference>
<dbReference type="RefSeq" id="WP_338247650.1">
    <property type="nucleotide sequence ID" value="NZ_BSRI01000001.1"/>
</dbReference>
<organism evidence="1 2">
    <name type="scientific">Dictyobacter halimunensis</name>
    <dbReference type="NCBI Taxonomy" id="3026934"/>
    <lineage>
        <taxon>Bacteria</taxon>
        <taxon>Bacillati</taxon>
        <taxon>Chloroflexota</taxon>
        <taxon>Ktedonobacteria</taxon>
        <taxon>Ktedonobacterales</taxon>
        <taxon>Dictyobacteraceae</taxon>
        <taxon>Dictyobacter</taxon>
    </lineage>
</organism>
<gene>
    <name evidence="1" type="ORF">KDH_07780</name>
</gene>
<evidence type="ECO:0008006" key="3">
    <source>
        <dbReference type="Google" id="ProtNLM"/>
    </source>
</evidence>
<evidence type="ECO:0000313" key="1">
    <source>
        <dbReference type="EMBL" id="GLV53927.1"/>
    </source>
</evidence>
<dbReference type="SUPFAM" id="SSF103247">
    <property type="entry name" value="TT1751-like"/>
    <property type="match status" value="1"/>
</dbReference>
<comment type="caution">
    <text evidence="1">The sequence shown here is derived from an EMBL/GenBank/DDBJ whole genome shotgun (WGS) entry which is preliminary data.</text>
</comment>
<dbReference type="Proteomes" id="UP001344906">
    <property type="component" value="Unassembled WGS sequence"/>
</dbReference>
<dbReference type="EMBL" id="BSRI01000001">
    <property type="protein sequence ID" value="GLV53927.1"/>
    <property type="molecule type" value="Genomic_DNA"/>
</dbReference>
<keyword evidence="2" id="KW-1185">Reference proteome</keyword>
<accession>A0ABQ6FIG9</accession>
<proteinExistence type="predicted"/>
<dbReference type="Gene3D" id="3.30.310.70">
    <property type="entry name" value="TT1751-like domain"/>
    <property type="match status" value="1"/>
</dbReference>
<dbReference type="InterPro" id="IPR035923">
    <property type="entry name" value="TT1751-like_sf"/>
</dbReference>
<sequence length="180" mass="20188">MTTTDTPYITHITIEHVVIPSRYSYDDVLGALEARVGVYGNWEVIPQQLATMKATWEQVAEITQPLIGSSGFTTFVKMDQGTLLSLTGKKKRITQYSLGNHLIGVMMIEEIAEIGLYAPPRILVYEDYEGMAFVAYDRLTSLVHQYQNEQVTNIAQLVDQKLDELARAVTGCEQEIGNQN</sequence>